<evidence type="ECO:0000256" key="2">
    <source>
        <dbReference type="ARBA" id="ARBA00023239"/>
    </source>
</evidence>
<dbReference type="OrthoDB" id="8221987at2"/>
<dbReference type="RefSeq" id="WP_096894291.1">
    <property type="nucleotide sequence ID" value="NZ_BAOS01000015.1"/>
</dbReference>
<sequence length="163" mass="17948">MFKSEEFVQKLIDSGFDFFTGVPCSIIGNVINNLTERHDVTYVPAVREDAAVGVASGAYMAGKMPVVLMQNSGLGQCLNTLTSLNLIYKLPCLLIVTWRGFEGKDAPEHLVMGRTCAKLLDLVEIPYFTFNPDNIRSFINHAHNLIVENSGPVALFLKKGVID</sequence>
<name>A0A286TYF0_9BACT</name>
<dbReference type="Proteomes" id="UP000218542">
    <property type="component" value="Unassembled WGS sequence"/>
</dbReference>
<dbReference type="Pfam" id="PF02776">
    <property type="entry name" value="TPP_enzyme_N"/>
    <property type="match status" value="1"/>
</dbReference>
<protein>
    <submittedName>
        <fullName evidence="4">Thiamine-pyrophosphate-binding protein</fullName>
    </submittedName>
</protein>
<dbReference type="SUPFAM" id="SSF52518">
    <property type="entry name" value="Thiamin diphosphate-binding fold (THDP-binding)"/>
    <property type="match status" value="1"/>
</dbReference>
<feature type="domain" description="Thiamine pyrophosphate enzyme N-terminal TPP-binding" evidence="3">
    <location>
        <begin position="7"/>
        <end position="104"/>
    </location>
</feature>
<dbReference type="GO" id="GO:0016831">
    <property type="term" value="F:carboxy-lyase activity"/>
    <property type="evidence" value="ECO:0007669"/>
    <property type="project" value="UniProtKB-KW"/>
</dbReference>
<dbReference type="InterPro" id="IPR029061">
    <property type="entry name" value="THDP-binding"/>
</dbReference>
<dbReference type="GO" id="GO:0030976">
    <property type="term" value="F:thiamine pyrophosphate binding"/>
    <property type="evidence" value="ECO:0007669"/>
    <property type="project" value="InterPro"/>
</dbReference>
<dbReference type="EMBL" id="BAOS01000015">
    <property type="protein sequence ID" value="GAX60894.1"/>
    <property type="molecule type" value="Genomic_DNA"/>
</dbReference>
<proteinExistence type="predicted"/>
<evidence type="ECO:0000256" key="1">
    <source>
        <dbReference type="ARBA" id="ARBA00022793"/>
    </source>
</evidence>
<dbReference type="Gene3D" id="3.40.50.970">
    <property type="match status" value="1"/>
</dbReference>
<organism evidence="4 5">
    <name type="scientific">Candidatus Scalindua japonica</name>
    <dbReference type="NCBI Taxonomy" id="1284222"/>
    <lineage>
        <taxon>Bacteria</taxon>
        <taxon>Pseudomonadati</taxon>
        <taxon>Planctomycetota</taxon>
        <taxon>Candidatus Brocadiia</taxon>
        <taxon>Candidatus Brocadiales</taxon>
        <taxon>Candidatus Scalinduaceae</taxon>
        <taxon>Candidatus Scalindua</taxon>
    </lineage>
</organism>
<keyword evidence="5" id="KW-1185">Reference proteome</keyword>
<comment type="caution">
    <text evidence="4">The sequence shown here is derived from an EMBL/GenBank/DDBJ whole genome shotgun (WGS) entry which is preliminary data.</text>
</comment>
<keyword evidence="2" id="KW-0456">Lyase</keyword>
<dbReference type="InterPro" id="IPR012001">
    <property type="entry name" value="Thiamin_PyroP_enz_TPP-bd_dom"/>
</dbReference>
<evidence type="ECO:0000259" key="3">
    <source>
        <dbReference type="Pfam" id="PF02776"/>
    </source>
</evidence>
<dbReference type="AlphaFoldDB" id="A0A286TYF0"/>
<gene>
    <name evidence="4" type="ORF">SCALIN_C15_0035</name>
</gene>
<accession>A0A286TYF0</accession>
<evidence type="ECO:0000313" key="5">
    <source>
        <dbReference type="Proteomes" id="UP000218542"/>
    </source>
</evidence>
<dbReference type="InterPro" id="IPR051818">
    <property type="entry name" value="TPP_dependent_decarboxylase"/>
</dbReference>
<dbReference type="PANTHER" id="PTHR42818">
    <property type="entry name" value="SULFOPYRUVATE DECARBOXYLASE SUBUNIT ALPHA"/>
    <property type="match status" value="1"/>
</dbReference>
<reference evidence="5" key="1">
    <citation type="journal article" date="2017" name="Environ. Microbiol. Rep.">
        <title>Genetic Diversity of Marine Anaerobic Ammonium-Oxidizing Bacteria as Revealed by Genomic and Proteomic Analyses of 'Candidatus Scalindua japonica'.</title>
        <authorList>
            <person name="Oshiki M."/>
            <person name="Mizuto K."/>
            <person name="Kimura Z."/>
            <person name="Kindaichi T."/>
            <person name="Satoh H."/>
            <person name="Okabe S."/>
        </authorList>
    </citation>
    <scope>NUCLEOTIDE SEQUENCE [LARGE SCALE GENOMIC DNA]</scope>
    <source>
        <strain evidence="5">husup-a2</strain>
    </source>
</reference>
<keyword evidence="1" id="KW-0210">Decarboxylase</keyword>
<dbReference type="PANTHER" id="PTHR42818:SF1">
    <property type="entry name" value="SULFOPYRUVATE DECARBOXYLASE"/>
    <property type="match status" value="1"/>
</dbReference>
<evidence type="ECO:0000313" key="4">
    <source>
        <dbReference type="EMBL" id="GAX60894.1"/>
    </source>
</evidence>